<dbReference type="InterPro" id="IPR032710">
    <property type="entry name" value="NTF2-like_dom_sf"/>
</dbReference>
<feature type="domain" description="SnoaL-like" evidence="1">
    <location>
        <begin position="57"/>
        <end position="128"/>
    </location>
</feature>
<dbReference type="Pfam" id="PF13474">
    <property type="entry name" value="SnoaL_3"/>
    <property type="match status" value="1"/>
</dbReference>
<evidence type="ECO:0000259" key="1">
    <source>
        <dbReference type="Pfam" id="PF13474"/>
    </source>
</evidence>
<dbReference type="RefSeq" id="WP_157997155.1">
    <property type="nucleotide sequence ID" value="NZ_SHKR01000014.1"/>
</dbReference>
<gene>
    <name evidence="2" type="ORF">EV645_5361</name>
</gene>
<keyword evidence="3" id="KW-1185">Reference proteome</keyword>
<dbReference type="InterPro" id="IPR037401">
    <property type="entry name" value="SnoaL-like"/>
</dbReference>
<comment type="caution">
    <text evidence="2">The sequence shown here is derived from an EMBL/GenBank/DDBJ whole genome shotgun (WGS) entry which is preliminary data.</text>
</comment>
<reference evidence="2 3" key="1">
    <citation type="journal article" date="2015" name="Stand. Genomic Sci.">
        <title>Genomic Encyclopedia of Bacterial and Archaeal Type Strains, Phase III: the genomes of soil and plant-associated and newly described type strains.</title>
        <authorList>
            <person name="Whitman W.B."/>
            <person name="Woyke T."/>
            <person name="Klenk H.P."/>
            <person name="Zhou Y."/>
            <person name="Lilburn T.G."/>
            <person name="Beck B.J."/>
            <person name="De Vos P."/>
            <person name="Vandamme P."/>
            <person name="Eisen J.A."/>
            <person name="Garrity G."/>
            <person name="Hugenholtz P."/>
            <person name="Kyrpides N.C."/>
        </authorList>
    </citation>
    <scope>NUCLEOTIDE SEQUENCE [LARGE SCALE GENOMIC DNA]</scope>
    <source>
        <strain evidence="2 3">VKM Ac-2540</strain>
    </source>
</reference>
<evidence type="ECO:0000313" key="3">
    <source>
        <dbReference type="Proteomes" id="UP000292027"/>
    </source>
</evidence>
<dbReference type="Gene3D" id="3.10.450.50">
    <property type="match status" value="1"/>
</dbReference>
<dbReference type="Proteomes" id="UP000292027">
    <property type="component" value="Unassembled WGS sequence"/>
</dbReference>
<name>A0A4Q7WPK3_9ACTN</name>
<dbReference type="SUPFAM" id="SSF54427">
    <property type="entry name" value="NTF2-like"/>
    <property type="match status" value="1"/>
</dbReference>
<protein>
    <submittedName>
        <fullName evidence="2">SnoaL-like protein</fullName>
    </submittedName>
</protein>
<evidence type="ECO:0000313" key="2">
    <source>
        <dbReference type="EMBL" id="RZU12100.1"/>
    </source>
</evidence>
<proteinExistence type="predicted"/>
<accession>A0A4Q7WPK3</accession>
<dbReference type="OrthoDB" id="1551077at2"/>
<dbReference type="AlphaFoldDB" id="A0A4Q7WPK3"/>
<sequence>MIEDFESFLRRFEEANTAFVNGDPSLWLPLVSHSEQTSIFGGFGGHEVGFSQIGPRYEWASSQFRDTGAKVEFEYLEKHVGADTAYTVAIERCTVHHITQPEPVPHVLRATMVFRAEHGEWKITHRHADPLNPKASPSGP</sequence>
<organism evidence="2 3">
    <name type="scientific">Kribbella rubisoli</name>
    <dbReference type="NCBI Taxonomy" id="3075929"/>
    <lineage>
        <taxon>Bacteria</taxon>
        <taxon>Bacillati</taxon>
        <taxon>Actinomycetota</taxon>
        <taxon>Actinomycetes</taxon>
        <taxon>Propionibacteriales</taxon>
        <taxon>Kribbellaceae</taxon>
        <taxon>Kribbella</taxon>
    </lineage>
</organism>
<dbReference type="EMBL" id="SHKR01000014">
    <property type="protein sequence ID" value="RZU12100.1"/>
    <property type="molecule type" value="Genomic_DNA"/>
</dbReference>